<dbReference type="NCBIfam" id="TIGR00418">
    <property type="entry name" value="thrS"/>
    <property type="match status" value="1"/>
</dbReference>
<keyword evidence="4" id="KW-0963">Cytoplasm</keyword>
<evidence type="ECO:0000313" key="13">
    <source>
        <dbReference type="EMBL" id="EYC02180.1"/>
    </source>
</evidence>
<evidence type="ECO:0000313" key="14">
    <source>
        <dbReference type="Proteomes" id="UP000024635"/>
    </source>
</evidence>
<dbReference type="Pfam" id="PF03129">
    <property type="entry name" value="HGTP_anticodon"/>
    <property type="match status" value="1"/>
</dbReference>
<comment type="catalytic activity">
    <reaction evidence="11">
        <text>tRNA(Thr) + L-threonine + ATP = L-threonyl-tRNA(Thr) + AMP + diphosphate + H(+)</text>
        <dbReference type="Rhea" id="RHEA:24624"/>
        <dbReference type="Rhea" id="RHEA-COMP:9670"/>
        <dbReference type="Rhea" id="RHEA-COMP:9704"/>
        <dbReference type="ChEBI" id="CHEBI:15378"/>
        <dbReference type="ChEBI" id="CHEBI:30616"/>
        <dbReference type="ChEBI" id="CHEBI:33019"/>
        <dbReference type="ChEBI" id="CHEBI:57926"/>
        <dbReference type="ChEBI" id="CHEBI:78442"/>
        <dbReference type="ChEBI" id="CHEBI:78534"/>
        <dbReference type="ChEBI" id="CHEBI:456215"/>
        <dbReference type="EC" id="6.1.1.3"/>
    </reaction>
</comment>
<dbReference type="Gene3D" id="3.30.930.10">
    <property type="entry name" value="Bira Bifunctional Protein, Domain 2"/>
    <property type="match status" value="1"/>
</dbReference>
<evidence type="ECO:0000256" key="4">
    <source>
        <dbReference type="ARBA" id="ARBA00022490"/>
    </source>
</evidence>
<dbReference type="Pfam" id="PF17906">
    <property type="entry name" value="HTH_48"/>
    <property type="match status" value="1"/>
</dbReference>
<dbReference type="EC" id="6.1.1.3" evidence="3"/>
<keyword evidence="14" id="KW-1185">Reference proteome</keyword>
<dbReference type="GO" id="GO:0004829">
    <property type="term" value="F:threonine-tRNA ligase activity"/>
    <property type="evidence" value="ECO:0007669"/>
    <property type="project" value="UniProtKB-EC"/>
</dbReference>
<dbReference type="PRINTS" id="PR01047">
    <property type="entry name" value="TRNASYNTHTHR"/>
</dbReference>
<dbReference type="InterPro" id="IPR045864">
    <property type="entry name" value="aa-tRNA-synth_II/BPL/LPL"/>
</dbReference>
<evidence type="ECO:0000256" key="11">
    <source>
        <dbReference type="ARBA" id="ARBA00049515"/>
    </source>
</evidence>
<dbReference type="FunFam" id="3.30.930.10:FF:000019">
    <property type="entry name" value="Threonine--tRNA ligase"/>
    <property type="match status" value="1"/>
</dbReference>
<dbReference type="Proteomes" id="UP000024635">
    <property type="component" value="Unassembled WGS sequence"/>
</dbReference>
<dbReference type="InterPro" id="IPR004154">
    <property type="entry name" value="Anticodon-bd"/>
</dbReference>
<gene>
    <name evidence="13" type="primary">Acey_s0101.g3347</name>
    <name evidence="13" type="ORF">Y032_0101g3347</name>
</gene>
<evidence type="ECO:0000256" key="9">
    <source>
        <dbReference type="ARBA" id="ARBA00023146"/>
    </source>
</evidence>
<evidence type="ECO:0000256" key="2">
    <source>
        <dbReference type="ARBA" id="ARBA00008226"/>
    </source>
</evidence>
<organism evidence="13 14">
    <name type="scientific">Ancylostoma ceylanicum</name>
    <dbReference type="NCBI Taxonomy" id="53326"/>
    <lineage>
        <taxon>Eukaryota</taxon>
        <taxon>Metazoa</taxon>
        <taxon>Ecdysozoa</taxon>
        <taxon>Nematoda</taxon>
        <taxon>Chromadorea</taxon>
        <taxon>Rhabditida</taxon>
        <taxon>Rhabditina</taxon>
        <taxon>Rhabditomorpha</taxon>
        <taxon>Strongyloidea</taxon>
        <taxon>Ancylostomatidae</taxon>
        <taxon>Ancylostomatinae</taxon>
        <taxon>Ancylostoma</taxon>
    </lineage>
</organism>
<dbReference type="Gene3D" id="3.40.50.800">
    <property type="entry name" value="Anticodon-binding domain"/>
    <property type="match status" value="1"/>
</dbReference>
<dbReference type="Pfam" id="PF00587">
    <property type="entry name" value="tRNA-synt_2b"/>
    <property type="match status" value="1"/>
</dbReference>
<comment type="subcellular location">
    <subcellularLocation>
        <location evidence="1">Cytoplasm</location>
    </subcellularLocation>
</comment>
<dbReference type="PROSITE" id="PS50862">
    <property type="entry name" value="AA_TRNA_LIGASE_II"/>
    <property type="match status" value="1"/>
</dbReference>
<reference evidence="14" key="1">
    <citation type="journal article" date="2015" name="Nat. Genet.">
        <title>The genome and transcriptome of the zoonotic hookworm Ancylostoma ceylanicum identify infection-specific gene families.</title>
        <authorList>
            <person name="Schwarz E.M."/>
            <person name="Hu Y."/>
            <person name="Antoshechkin I."/>
            <person name="Miller M.M."/>
            <person name="Sternberg P.W."/>
            <person name="Aroian R.V."/>
        </authorList>
    </citation>
    <scope>NUCLEOTIDE SEQUENCE</scope>
    <source>
        <strain evidence="14">HY135</strain>
    </source>
</reference>
<dbReference type="OrthoDB" id="5423599at2759"/>
<evidence type="ECO:0000256" key="8">
    <source>
        <dbReference type="ARBA" id="ARBA00022917"/>
    </source>
</evidence>
<keyword evidence="8" id="KW-0648">Protein biosynthesis</keyword>
<dbReference type="InterPro" id="IPR002320">
    <property type="entry name" value="Thr-tRNA-ligase_IIa"/>
</dbReference>
<evidence type="ECO:0000256" key="5">
    <source>
        <dbReference type="ARBA" id="ARBA00022598"/>
    </source>
</evidence>
<dbReference type="AlphaFoldDB" id="A0A016THM2"/>
<dbReference type="SUPFAM" id="SSF55681">
    <property type="entry name" value="Class II aaRS and biotin synthetases"/>
    <property type="match status" value="1"/>
</dbReference>
<dbReference type="STRING" id="53326.A0A016THM2"/>
<dbReference type="Gene3D" id="1.10.10.1450">
    <property type="match status" value="1"/>
</dbReference>
<dbReference type="InterPro" id="IPR047246">
    <property type="entry name" value="ThrRS_anticodon"/>
</dbReference>
<protein>
    <recommendedName>
        <fullName evidence="3">threonine--tRNA ligase</fullName>
        <ecNumber evidence="3">6.1.1.3</ecNumber>
    </recommendedName>
    <alternativeName>
        <fullName evidence="10">Threonyl-tRNA synthetase</fullName>
    </alternativeName>
</protein>
<keyword evidence="9" id="KW-0030">Aminoacyl-tRNA synthetase</keyword>
<dbReference type="PANTHER" id="PTHR11451:SF46">
    <property type="entry name" value="THREONINE--TRNA LIGASE"/>
    <property type="match status" value="1"/>
</dbReference>
<sequence length="658" mass="76308">MLFIFKHIFKEMAGRIRYYLLYDFKRGKAAAESHRDLCDASGQDVINDARGRPPSVVDMGQLKEAIEEDPSQTTSNLANRLNESEFKYLWGPKKRNEWDAVYSENLVVLHPIKISHFKDVTFRKRFCRTVLETFWSNLLDIRRNDIEDIRDSHCDARDLTCTLSAGSRSARNGSGEVLHHSYSAMHHPFEAHLNLMQYASRFELLKTFTISARRLLKRPTQFPATRALSRKSWKKMSSDQVLESAQENKPSASDHRRVGCDQQLFFFHPLSPGSVFWYPKGAHIYNKLIDFIRNEYRKRGYKEVITPNMCNCKLWQTSGHWEHYCDHMFKFKLDNEQFGLKPMNCPGHCLMYSHEPHTYNQLPIRIADFGVLHRNEMSGSLTGLTRVRRFQQDDAHIFCRKDQIGDEIRGCLEFLTYCYEVVFGFTFKLNLATRPEKFLGEISAWNEAEAALNVALDDCGKPWELKEGDGAFYGPKIDITIKDSLGRNHQCATIQLDFQLPQRFDLSYFDENGEKQRPVIIHRAILGSVERMIAILAESCGGKWPFWLSPRQAKIIAIHESVNPYAREVKNSLYGKGFEVEFDECCSDTLAKQIRKAAQAQFNFILVVGPKEMRNGTVNVRTRENESHGEVHLDELIQIFRRLESEYVRNVECDVFAF</sequence>
<dbReference type="InterPro" id="IPR002314">
    <property type="entry name" value="aa-tRNA-synt_IIb"/>
</dbReference>
<dbReference type="CDD" id="cd00860">
    <property type="entry name" value="ThrRS_anticodon"/>
    <property type="match status" value="1"/>
</dbReference>
<dbReference type="InterPro" id="IPR041426">
    <property type="entry name" value="Mos1_HTH"/>
</dbReference>
<keyword evidence="5" id="KW-0436">Ligase</keyword>
<dbReference type="InterPro" id="IPR036621">
    <property type="entry name" value="Anticodon-bd_dom_sf"/>
</dbReference>
<feature type="domain" description="Aminoacyl-transfer RNA synthetases class-II family profile" evidence="12">
    <location>
        <begin position="273"/>
        <end position="545"/>
    </location>
</feature>
<evidence type="ECO:0000256" key="10">
    <source>
        <dbReference type="ARBA" id="ARBA00031900"/>
    </source>
</evidence>
<dbReference type="InterPro" id="IPR006195">
    <property type="entry name" value="aa-tRNA-synth_II"/>
</dbReference>
<evidence type="ECO:0000256" key="3">
    <source>
        <dbReference type="ARBA" id="ARBA00013163"/>
    </source>
</evidence>
<accession>A0A016THM2</accession>
<dbReference type="InterPro" id="IPR033728">
    <property type="entry name" value="ThrRS_core"/>
</dbReference>
<keyword evidence="7" id="KW-0067">ATP-binding</keyword>
<dbReference type="SUPFAM" id="SSF52954">
    <property type="entry name" value="Class II aaRS ABD-related"/>
    <property type="match status" value="1"/>
</dbReference>
<dbReference type="CDD" id="cd00771">
    <property type="entry name" value="ThrRS_core"/>
    <property type="match status" value="1"/>
</dbReference>
<dbReference type="GO" id="GO:0006435">
    <property type="term" value="P:threonyl-tRNA aminoacylation"/>
    <property type="evidence" value="ECO:0007669"/>
    <property type="project" value="InterPro"/>
</dbReference>
<comment type="caution">
    <text evidence="13">The sequence shown here is derived from an EMBL/GenBank/DDBJ whole genome shotgun (WGS) entry which is preliminary data.</text>
</comment>
<dbReference type="EMBL" id="JARK01001437">
    <property type="protein sequence ID" value="EYC02180.1"/>
    <property type="molecule type" value="Genomic_DNA"/>
</dbReference>
<dbReference type="GO" id="GO:0005739">
    <property type="term" value="C:mitochondrion"/>
    <property type="evidence" value="ECO:0007669"/>
    <property type="project" value="TreeGrafter"/>
</dbReference>
<evidence type="ECO:0000256" key="6">
    <source>
        <dbReference type="ARBA" id="ARBA00022741"/>
    </source>
</evidence>
<name>A0A016THM2_9BILA</name>
<comment type="similarity">
    <text evidence="2">Belongs to the class-II aminoacyl-tRNA synthetase family.</text>
</comment>
<dbReference type="GO" id="GO:0005524">
    <property type="term" value="F:ATP binding"/>
    <property type="evidence" value="ECO:0007669"/>
    <property type="project" value="UniProtKB-KW"/>
</dbReference>
<proteinExistence type="inferred from homology"/>
<evidence type="ECO:0000259" key="12">
    <source>
        <dbReference type="PROSITE" id="PS50862"/>
    </source>
</evidence>
<dbReference type="PANTHER" id="PTHR11451">
    <property type="entry name" value="THREONINE-TRNA LIGASE"/>
    <property type="match status" value="1"/>
</dbReference>
<evidence type="ECO:0000256" key="7">
    <source>
        <dbReference type="ARBA" id="ARBA00022840"/>
    </source>
</evidence>
<evidence type="ECO:0000256" key="1">
    <source>
        <dbReference type="ARBA" id="ARBA00004496"/>
    </source>
</evidence>
<keyword evidence="6" id="KW-0547">Nucleotide-binding</keyword>